<dbReference type="InterPro" id="IPR001333">
    <property type="entry name" value="Peptidase_M32_Taq"/>
</dbReference>
<sequence>MPTLKNPESASLPRWSVADVHESFSSRSFTDAMERAGATVSRMEQLFDQHNVRAIEPRAPREADGQAADAVIKSFNATVEESEILGAYIYATVSTDSRHEQAQGLLSELETLDARVSPLLARLADWVASLGADALATVSVEAREHLGPLQRLQARSEHQMSEAEEGLYSELGTTGSSAWGRLQGDLTSQLSVDVQLPSGTTNMPMAAVRGLATDGDLATRKAAYDAEMQAWPTIAVACAAAMNSIKGEANTVNRRRNWNSPLDASLYGNSVSRATFDAMQSAVHASLPDFRKWMRVKAQLAGDTNGLSWWNLFAPLSVSPGAISWDEGISLVKGAFASYSDQLSNLVDRSLSEQWIDAEPRSGKVGGAFCMSFVKDRSLVLLNWSGSVDSAQTTAHELGHAYHNTQLAERTALQKRVPMALAETASIFCETLVVEEGLRKLQGDDRLALLNVDLIGASQVVVDIHSRFLFETEVFARRQHRTLGVSELNEIMLSAQRDAYGDGIDQSTAHPHMWVLKPHYYGSHFYNWPYTYGLLFGLGLYARFQHDPEHFRSGYDDVLSRAGMDTAEQLGAAFGLDVTDEAFWTASLDVLRARMTDFNTLAQKHL</sequence>
<evidence type="ECO:0000313" key="8">
    <source>
        <dbReference type="EMBL" id="CAB4793915.1"/>
    </source>
</evidence>
<dbReference type="EMBL" id="CAFAAG010000058">
    <property type="protein sequence ID" value="CAB4793915.1"/>
    <property type="molecule type" value="Genomic_DNA"/>
</dbReference>
<keyword evidence="3" id="KW-0479">Metal-binding</keyword>
<dbReference type="GO" id="GO:0004222">
    <property type="term" value="F:metalloendopeptidase activity"/>
    <property type="evidence" value="ECO:0007669"/>
    <property type="project" value="InterPro"/>
</dbReference>
<evidence type="ECO:0000256" key="3">
    <source>
        <dbReference type="ARBA" id="ARBA00022723"/>
    </source>
</evidence>
<feature type="domain" description="Peptidase M3A/M3B catalytic" evidence="7">
    <location>
        <begin position="350"/>
        <end position="588"/>
    </location>
</feature>
<evidence type="ECO:0000256" key="2">
    <source>
        <dbReference type="ARBA" id="ARBA00022670"/>
    </source>
</evidence>
<evidence type="ECO:0000256" key="5">
    <source>
        <dbReference type="ARBA" id="ARBA00022833"/>
    </source>
</evidence>
<comment type="cofactor">
    <cofactor evidence="1">
        <name>Zn(2+)</name>
        <dbReference type="ChEBI" id="CHEBI:29105"/>
    </cofactor>
</comment>
<dbReference type="Pfam" id="PF01432">
    <property type="entry name" value="Peptidase_M3"/>
    <property type="match status" value="1"/>
</dbReference>
<dbReference type="InterPro" id="IPR034006">
    <property type="entry name" value="M3B_PepF_2"/>
</dbReference>
<evidence type="ECO:0000259" key="7">
    <source>
        <dbReference type="Pfam" id="PF01432"/>
    </source>
</evidence>
<dbReference type="InterPro" id="IPR001567">
    <property type="entry name" value="Pept_M3A_M3B_dom"/>
</dbReference>
<dbReference type="Gene3D" id="1.10.1370.20">
    <property type="entry name" value="Oligoendopeptidase f, C-terminal domain"/>
    <property type="match status" value="1"/>
</dbReference>
<keyword evidence="6" id="KW-0482">Metalloprotease</keyword>
<dbReference type="SUPFAM" id="SSF55486">
    <property type="entry name" value="Metalloproteases ('zincins'), catalytic domain"/>
    <property type="match status" value="1"/>
</dbReference>
<evidence type="ECO:0000256" key="1">
    <source>
        <dbReference type="ARBA" id="ARBA00001947"/>
    </source>
</evidence>
<proteinExistence type="predicted"/>
<dbReference type="AlphaFoldDB" id="A0A6J6XCK2"/>
<dbReference type="GO" id="GO:0004181">
    <property type="term" value="F:metallocarboxypeptidase activity"/>
    <property type="evidence" value="ECO:0007669"/>
    <property type="project" value="InterPro"/>
</dbReference>
<evidence type="ECO:0000256" key="4">
    <source>
        <dbReference type="ARBA" id="ARBA00022801"/>
    </source>
</evidence>
<evidence type="ECO:0000256" key="6">
    <source>
        <dbReference type="ARBA" id="ARBA00023049"/>
    </source>
</evidence>
<keyword evidence="2" id="KW-0645">Protease</keyword>
<keyword evidence="4" id="KW-0378">Hydrolase</keyword>
<dbReference type="CDD" id="cd09607">
    <property type="entry name" value="M3B_PepF"/>
    <property type="match status" value="1"/>
</dbReference>
<dbReference type="GO" id="GO:0046872">
    <property type="term" value="F:metal ion binding"/>
    <property type="evidence" value="ECO:0007669"/>
    <property type="project" value="UniProtKB-KW"/>
</dbReference>
<keyword evidence="5" id="KW-0862">Zinc</keyword>
<dbReference type="PANTHER" id="PTHR34217:SF1">
    <property type="entry name" value="CARBOXYPEPTIDASE 1"/>
    <property type="match status" value="1"/>
</dbReference>
<reference evidence="8" key="1">
    <citation type="submission" date="2020-05" db="EMBL/GenBank/DDBJ databases">
        <authorList>
            <person name="Chiriac C."/>
            <person name="Salcher M."/>
            <person name="Ghai R."/>
            <person name="Kavagutti S V."/>
        </authorList>
    </citation>
    <scope>NUCLEOTIDE SEQUENCE</scope>
</reference>
<dbReference type="InterPro" id="IPR042088">
    <property type="entry name" value="OligoPept_F_C"/>
</dbReference>
<protein>
    <submittedName>
        <fullName evidence="8">Unannotated protein</fullName>
    </submittedName>
</protein>
<dbReference type="Gene3D" id="1.20.140.70">
    <property type="entry name" value="Oligopeptidase f, N-terminal domain"/>
    <property type="match status" value="1"/>
</dbReference>
<name>A0A6J6XCK2_9ZZZZ</name>
<organism evidence="8">
    <name type="scientific">freshwater metagenome</name>
    <dbReference type="NCBI Taxonomy" id="449393"/>
    <lineage>
        <taxon>unclassified sequences</taxon>
        <taxon>metagenomes</taxon>
        <taxon>ecological metagenomes</taxon>
    </lineage>
</organism>
<accession>A0A6J6XCK2</accession>
<gene>
    <name evidence="8" type="ORF">UFOPK2975_00840</name>
</gene>
<dbReference type="PANTHER" id="PTHR34217">
    <property type="entry name" value="METAL-DEPENDENT CARBOXYPEPTIDASE"/>
    <property type="match status" value="1"/>
</dbReference>
<dbReference type="GO" id="GO:0006508">
    <property type="term" value="P:proteolysis"/>
    <property type="evidence" value="ECO:0007669"/>
    <property type="project" value="UniProtKB-KW"/>
</dbReference>